<feature type="transmembrane region" description="Helical" evidence="5">
    <location>
        <begin position="112"/>
        <end position="134"/>
    </location>
</feature>
<dbReference type="InterPro" id="IPR038665">
    <property type="entry name" value="Voltage-dep_anion_channel_sf"/>
</dbReference>
<evidence type="ECO:0000256" key="2">
    <source>
        <dbReference type="ARBA" id="ARBA00022692"/>
    </source>
</evidence>
<dbReference type="PANTHER" id="PTHR37955">
    <property type="entry name" value="TELLURITE RESISTANCE PROTEIN TEHA"/>
    <property type="match status" value="1"/>
</dbReference>
<dbReference type="AlphaFoldDB" id="B6BI40"/>
<dbReference type="Pfam" id="PF03595">
    <property type="entry name" value="SLAC1"/>
    <property type="match status" value="1"/>
</dbReference>
<protein>
    <submittedName>
        <fullName evidence="6">C4-dicarboxylate transporter/malic acid transport protein</fullName>
    </submittedName>
</protein>
<gene>
    <name evidence="6" type="ORF">SMGD1_1669</name>
</gene>
<dbReference type="GO" id="GO:0046583">
    <property type="term" value="F:monoatomic cation efflux transmembrane transporter activity"/>
    <property type="evidence" value="ECO:0007669"/>
    <property type="project" value="TreeGrafter"/>
</dbReference>
<name>B6BI40_SULGG</name>
<feature type="transmembrane region" description="Helical" evidence="5">
    <location>
        <begin position="289"/>
        <end position="308"/>
    </location>
</feature>
<comment type="subcellular location">
    <subcellularLocation>
        <location evidence="1">Membrane</location>
        <topology evidence="1">Multi-pass membrane protein</topology>
    </subcellularLocation>
</comment>
<keyword evidence="3 5" id="KW-1133">Transmembrane helix</keyword>
<dbReference type="GO" id="GO:0005886">
    <property type="term" value="C:plasma membrane"/>
    <property type="evidence" value="ECO:0007669"/>
    <property type="project" value="TreeGrafter"/>
</dbReference>
<sequence length="325" mass="37426">METAMPFNKRSLEHFPVQLFAIVMGLSGFAIVFAKAYHLLDFSYWLYATILFIDTVVFLAIFTAYMLKLLHYTDAVKKEFYHPIKSSFMAAISISFLLLSIAYYDFAPTLSILLWYIGAPLQLAFTLIVIRYWIHNELKVVHSNPAWFIPIVGNVLVPIIGVEAAPVYVSLFFFSLGMFFWIVLFTITMNRIIFHHPLAQKLVPTFFIFIAPPAVGFVSYLRITNGSIDMFAMFLYFIALFTLLLLLFMMRMYDTKVFYISWWAYAFPLAAITIATLMMQMIFHNTFTYLASMSLIALTTLVVGFVAFKTIQAYRAKSICISEEE</sequence>
<dbReference type="STRING" id="929558.SMGD1_1669"/>
<feature type="transmembrane region" description="Helical" evidence="5">
    <location>
        <begin position="15"/>
        <end position="38"/>
    </location>
</feature>
<dbReference type="eggNOG" id="COG1275">
    <property type="taxonomic scope" value="Bacteria"/>
</dbReference>
<feature type="transmembrane region" description="Helical" evidence="5">
    <location>
        <begin position="233"/>
        <end position="250"/>
    </location>
</feature>
<keyword evidence="7" id="KW-1185">Reference proteome</keyword>
<evidence type="ECO:0000256" key="3">
    <source>
        <dbReference type="ARBA" id="ARBA00022989"/>
    </source>
</evidence>
<dbReference type="Proteomes" id="UP000006431">
    <property type="component" value="Unassembled WGS sequence"/>
</dbReference>
<dbReference type="Gene3D" id="1.50.10.150">
    <property type="entry name" value="Voltage-dependent anion channel"/>
    <property type="match status" value="1"/>
</dbReference>
<dbReference type="RefSeq" id="WP_008336227.1">
    <property type="nucleotide sequence ID" value="NZ_AFRZ01000001.1"/>
</dbReference>
<keyword evidence="4 5" id="KW-0472">Membrane</keyword>
<evidence type="ECO:0000313" key="7">
    <source>
        <dbReference type="Proteomes" id="UP000006431"/>
    </source>
</evidence>
<dbReference type="OrthoDB" id="309023at2"/>
<evidence type="ECO:0000256" key="4">
    <source>
        <dbReference type="ARBA" id="ARBA00023136"/>
    </source>
</evidence>
<dbReference type="InterPro" id="IPR052951">
    <property type="entry name" value="Tellurite_res_ion_channel"/>
</dbReference>
<evidence type="ECO:0000256" key="1">
    <source>
        <dbReference type="ARBA" id="ARBA00004141"/>
    </source>
</evidence>
<dbReference type="HOGENOM" id="CLU_044414_0_0_7"/>
<feature type="transmembrane region" description="Helical" evidence="5">
    <location>
        <begin position="88"/>
        <end position="106"/>
    </location>
</feature>
<dbReference type="CDD" id="cd09323">
    <property type="entry name" value="TDT_SLAC1_like"/>
    <property type="match status" value="1"/>
</dbReference>
<comment type="caution">
    <text evidence="6">The sequence shown here is derived from an EMBL/GenBank/DDBJ whole genome shotgun (WGS) entry which is preliminary data.</text>
</comment>
<feature type="transmembrane region" description="Helical" evidence="5">
    <location>
        <begin position="202"/>
        <end position="221"/>
    </location>
</feature>
<evidence type="ECO:0000256" key="5">
    <source>
        <dbReference type="SAM" id="Phobius"/>
    </source>
</evidence>
<accession>H1FUZ9</accession>
<evidence type="ECO:0000313" key="6">
    <source>
        <dbReference type="EMBL" id="EHP30193.1"/>
    </source>
</evidence>
<keyword evidence="2 5" id="KW-0812">Transmembrane</keyword>
<feature type="transmembrane region" description="Helical" evidence="5">
    <location>
        <begin position="262"/>
        <end position="283"/>
    </location>
</feature>
<proteinExistence type="predicted"/>
<dbReference type="EMBL" id="AFRZ01000001">
    <property type="protein sequence ID" value="EHP30193.1"/>
    <property type="molecule type" value="Genomic_DNA"/>
</dbReference>
<feature type="transmembrane region" description="Helical" evidence="5">
    <location>
        <begin position="146"/>
        <end position="165"/>
    </location>
</feature>
<reference evidence="6 7" key="1">
    <citation type="journal article" date="2012" name="Proc. Natl. Acad. Sci. U.S.A.">
        <title>Genome and physiology of a model Epsilonproteobacterium responsible for sulfide detoxification in marine oxygen depletion zones.</title>
        <authorList>
            <person name="Grote J."/>
            <person name="Schott T."/>
            <person name="Bruckner C.G."/>
            <person name="Glockner F.O."/>
            <person name="Jost G."/>
            <person name="Teeling H."/>
            <person name="Labrenz M."/>
            <person name="Jurgens K."/>
        </authorList>
    </citation>
    <scope>NUCLEOTIDE SEQUENCE [LARGE SCALE GENOMIC DNA]</scope>
    <source>
        <strain evidence="6 7">GD1</strain>
    </source>
</reference>
<dbReference type="PANTHER" id="PTHR37955:SF1">
    <property type="entry name" value="DEP DOMAIN-CONTAINING PROTEIN"/>
    <property type="match status" value="1"/>
</dbReference>
<organism evidence="6 7">
    <name type="scientific">Sulfurimonas gotlandica (strain DSM 19862 / JCM 16533 / GD1)</name>
    <dbReference type="NCBI Taxonomy" id="929558"/>
    <lineage>
        <taxon>Bacteria</taxon>
        <taxon>Pseudomonadati</taxon>
        <taxon>Campylobacterota</taxon>
        <taxon>Epsilonproteobacteria</taxon>
        <taxon>Campylobacterales</taxon>
        <taxon>Sulfurimonadaceae</taxon>
        <taxon>Sulfurimonas</taxon>
    </lineage>
</organism>
<dbReference type="PATRIC" id="fig|929558.5.peg.1660"/>
<feature type="transmembrane region" description="Helical" evidence="5">
    <location>
        <begin position="44"/>
        <end position="67"/>
    </location>
</feature>
<feature type="transmembrane region" description="Helical" evidence="5">
    <location>
        <begin position="171"/>
        <end position="190"/>
    </location>
</feature>
<accession>B6BI40</accession>
<dbReference type="InterPro" id="IPR004695">
    <property type="entry name" value="SLAC1/Mae1/Ssu1/TehA"/>
</dbReference>